<proteinExistence type="predicted"/>
<dbReference type="Gene3D" id="1.10.150.240">
    <property type="entry name" value="Putative phosphatase, domain 2"/>
    <property type="match status" value="1"/>
</dbReference>
<dbReference type="InterPro" id="IPR050155">
    <property type="entry name" value="HAD-like_hydrolase_sf"/>
</dbReference>
<dbReference type="InterPro" id="IPR036412">
    <property type="entry name" value="HAD-like_sf"/>
</dbReference>
<dbReference type="GO" id="GO:0006281">
    <property type="term" value="P:DNA repair"/>
    <property type="evidence" value="ECO:0007669"/>
    <property type="project" value="TreeGrafter"/>
</dbReference>
<dbReference type="Pfam" id="PF12710">
    <property type="entry name" value="HAD"/>
    <property type="match status" value="1"/>
</dbReference>
<dbReference type="AlphaFoldDB" id="A0A918ZAZ7"/>
<dbReference type="EMBL" id="BNBT01000010">
    <property type="protein sequence ID" value="GHE43851.1"/>
    <property type="molecule type" value="Genomic_DNA"/>
</dbReference>
<accession>A0A918ZAZ7</accession>
<dbReference type="GO" id="GO:0005829">
    <property type="term" value="C:cytosol"/>
    <property type="evidence" value="ECO:0007669"/>
    <property type="project" value="TreeGrafter"/>
</dbReference>
<protein>
    <submittedName>
        <fullName evidence="1">Haloacid dehalogenase</fullName>
    </submittedName>
</protein>
<keyword evidence="2" id="KW-1185">Reference proteome</keyword>
<dbReference type="InterPro" id="IPR023198">
    <property type="entry name" value="PGP-like_dom2"/>
</dbReference>
<name>A0A918ZAZ7_9ACTN</name>
<organism evidence="1 2">
    <name type="scientific">Streptomyces longispororuber</name>
    <dbReference type="NCBI Taxonomy" id="68230"/>
    <lineage>
        <taxon>Bacteria</taxon>
        <taxon>Bacillati</taxon>
        <taxon>Actinomycetota</taxon>
        <taxon>Actinomycetes</taxon>
        <taxon>Kitasatosporales</taxon>
        <taxon>Streptomycetaceae</taxon>
        <taxon>Streptomyces</taxon>
    </lineage>
</organism>
<evidence type="ECO:0000313" key="2">
    <source>
        <dbReference type="Proteomes" id="UP000608024"/>
    </source>
</evidence>
<gene>
    <name evidence="1" type="ORF">GCM10018785_11790</name>
</gene>
<dbReference type="PANTHER" id="PTHR43434">
    <property type="entry name" value="PHOSPHOGLYCOLATE PHOSPHATASE"/>
    <property type="match status" value="1"/>
</dbReference>
<dbReference type="Proteomes" id="UP000608024">
    <property type="component" value="Unassembled WGS sequence"/>
</dbReference>
<reference evidence="1" key="1">
    <citation type="journal article" date="2014" name="Int. J. Syst. Evol. Microbiol.">
        <title>Complete genome sequence of Corynebacterium casei LMG S-19264T (=DSM 44701T), isolated from a smear-ripened cheese.</title>
        <authorList>
            <consortium name="US DOE Joint Genome Institute (JGI-PGF)"/>
            <person name="Walter F."/>
            <person name="Albersmeier A."/>
            <person name="Kalinowski J."/>
            <person name="Ruckert C."/>
        </authorList>
    </citation>
    <scope>NUCLEOTIDE SEQUENCE</scope>
    <source>
        <strain evidence="1">JCM 4784</strain>
    </source>
</reference>
<sequence length="248" mass="26006">MTAWSACLRQGPAIYAGAMRRLVLWDVDHTLVENAGISKETYAAAYETLTGEPPLTPARTEGRTDRLIMRGMFDDHRRAMPPWPEVESALSQAGAARFQALQERGCALPGAVEALKAVGRMDGVVQSVLTGNIRGNAQVKLAAFGLVGWLDLDVGAYGADGGDRAELVPVARARAARAYADVDERAPTLLIGDTPRDVAAAFDSGVGVVAVASGVHDAASLAAAGAPLVLPDLRDTDAVVSSIQRSLF</sequence>
<comment type="caution">
    <text evidence="1">The sequence shown here is derived from an EMBL/GenBank/DDBJ whole genome shotgun (WGS) entry which is preliminary data.</text>
</comment>
<dbReference type="SUPFAM" id="SSF56784">
    <property type="entry name" value="HAD-like"/>
    <property type="match status" value="1"/>
</dbReference>
<dbReference type="PANTHER" id="PTHR43434:SF1">
    <property type="entry name" value="PHOSPHOGLYCOLATE PHOSPHATASE"/>
    <property type="match status" value="1"/>
</dbReference>
<evidence type="ECO:0000313" key="1">
    <source>
        <dbReference type="EMBL" id="GHE43851.1"/>
    </source>
</evidence>
<dbReference type="GO" id="GO:0008967">
    <property type="term" value="F:phosphoglycolate phosphatase activity"/>
    <property type="evidence" value="ECO:0007669"/>
    <property type="project" value="TreeGrafter"/>
</dbReference>
<dbReference type="InterPro" id="IPR023214">
    <property type="entry name" value="HAD_sf"/>
</dbReference>
<reference evidence="1" key="2">
    <citation type="submission" date="2020-09" db="EMBL/GenBank/DDBJ databases">
        <authorList>
            <person name="Sun Q."/>
            <person name="Ohkuma M."/>
        </authorList>
    </citation>
    <scope>NUCLEOTIDE SEQUENCE</scope>
    <source>
        <strain evidence="1">JCM 4784</strain>
    </source>
</reference>
<dbReference type="Gene3D" id="3.40.50.1000">
    <property type="entry name" value="HAD superfamily/HAD-like"/>
    <property type="match status" value="1"/>
</dbReference>